<dbReference type="Proteomes" id="UP000663870">
    <property type="component" value="Unassembled WGS sequence"/>
</dbReference>
<comment type="subcellular location">
    <subcellularLocation>
        <location evidence="1">Membrane</location>
        <topology evidence="1">Multi-pass membrane protein</topology>
    </subcellularLocation>
</comment>
<dbReference type="AlphaFoldDB" id="A0A813WJQ0"/>
<evidence type="ECO:0000256" key="4">
    <source>
        <dbReference type="ARBA" id="ARBA00022692"/>
    </source>
</evidence>
<keyword evidence="2 11" id="KW-0813">Transport</keyword>
<keyword evidence="15" id="KW-1185">Reference proteome</keyword>
<comment type="caution">
    <text evidence="14">The sequence shown here is derived from an EMBL/GenBank/DDBJ whole genome shotgun (WGS) entry which is preliminary data.</text>
</comment>
<proteinExistence type="inferred from homology"/>
<evidence type="ECO:0000256" key="12">
    <source>
        <dbReference type="SAM" id="Phobius"/>
    </source>
</evidence>
<protein>
    <submittedName>
        <fullName evidence="14">Uncharacterized protein</fullName>
    </submittedName>
</protein>
<evidence type="ECO:0000313" key="15">
    <source>
        <dbReference type="Proteomes" id="UP000663870"/>
    </source>
</evidence>
<evidence type="ECO:0000256" key="10">
    <source>
        <dbReference type="ARBA" id="ARBA00023303"/>
    </source>
</evidence>
<keyword evidence="4 11" id="KW-0812">Transmembrane</keyword>
<evidence type="ECO:0000256" key="7">
    <source>
        <dbReference type="ARBA" id="ARBA00023065"/>
    </source>
</evidence>
<keyword evidence="8 12" id="KW-0472">Membrane</keyword>
<organism evidence="14 15">
    <name type="scientific">Rotaria sordida</name>
    <dbReference type="NCBI Taxonomy" id="392033"/>
    <lineage>
        <taxon>Eukaryota</taxon>
        <taxon>Metazoa</taxon>
        <taxon>Spiralia</taxon>
        <taxon>Gnathifera</taxon>
        <taxon>Rotifera</taxon>
        <taxon>Eurotatoria</taxon>
        <taxon>Bdelloidea</taxon>
        <taxon>Philodinida</taxon>
        <taxon>Philodinidae</taxon>
        <taxon>Rotaria</taxon>
    </lineage>
</organism>
<keyword evidence="7 11" id="KW-0406">Ion transport</keyword>
<keyword evidence="9 11" id="KW-0739">Sodium transport</keyword>
<dbReference type="GO" id="GO:0015280">
    <property type="term" value="F:ligand-gated sodium channel activity"/>
    <property type="evidence" value="ECO:0007669"/>
    <property type="project" value="TreeGrafter"/>
</dbReference>
<dbReference type="InterPro" id="IPR001873">
    <property type="entry name" value="ENaC"/>
</dbReference>
<evidence type="ECO:0000256" key="2">
    <source>
        <dbReference type="ARBA" id="ARBA00022448"/>
    </source>
</evidence>
<evidence type="ECO:0000256" key="9">
    <source>
        <dbReference type="ARBA" id="ARBA00023201"/>
    </source>
</evidence>
<dbReference type="GO" id="GO:0005886">
    <property type="term" value="C:plasma membrane"/>
    <property type="evidence" value="ECO:0007669"/>
    <property type="project" value="TreeGrafter"/>
</dbReference>
<evidence type="ECO:0000256" key="1">
    <source>
        <dbReference type="ARBA" id="ARBA00004141"/>
    </source>
</evidence>
<gene>
    <name evidence="14" type="ORF">JXQ802_LOCUS6803</name>
    <name evidence="13" type="ORF">PYM288_LOCUS2711</name>
</gene>
<dbReference type="Proteomes" id="UP000663854">
    <property type="component" value="Unassembled WGS sequence"/>
</dbReference>
<comment type="similarity">
    <text evidence="11">Belongs to the amiloride-sensitive sodium channel (TC 1.A.6) family.</text>
</comment>
<dbReference type="PANTHER" id="PTHR11690">
    <property type="entry name" value="AMILORIDE-SENSITIVE SODIUM CHANNEL-RELATED"/>
    <property type="match status" value="1"/>
</dbReference>
<dbReference type="Gene3D" id="2.60.470.10">
    <property type="entry name" value="Acid-sensing ion channels like domains"/>
    <property type="match status" value="1"/>
</dbReference>
<keyword evidence="3 11" id="KW-0894">Sodium channel</keyword>
<dbReference type="EMBL" id="CAJNOH010000018">
    <property type="protein sequence ID" value="CAF0763198.1"/>
    <property type="molecule type" value="Genomic_DNA"/>
</dbReference>
<evidence type="ECO:0000313" key="13">
    <source>
        <dbReference type="EMBL" id="CAF0763198.1"/>
    </source>
</evidence>
<evidence type="ECO:0000256" key="6">
    <source>
        <dbReference type="ARBA" id="ARBA00023053"/>
    </source>
</evidence>
<sequence>MSSSSEKKSEKEKSALNIIKNWFLNSPTHGIRRISCATSILERIFWSTTFLAFTALMCIFIYTVILKYIGNPTKINLSVKHYRDPINFPAVTFCNLNPLRNESLVDDDIHHQHTPTSYSSYIDNDYQNKFSEYMIRLLAKNLKNKRSPIIESGYKLNDLLIKCTFNGRFCHRNLTSFFHPNYGNCYTFNNDIHVDRTQRNDSLHRWSIDDENVENGYKLFLELYLYQNEYIPYLDDRAAIRLFIHRKHQIPILSQTSLFLPPTTFTKLIFSQRIISFSQRCRNNLTDNMKRIFGSNNVRYSQTLCFKLCEFRFIKKLCNCTDQLLMVFLQFFSQNYTTYANTDNLCSIKNKCLTYRNLFNSSKHCPECLPECELIQYKIQSSYADYPNTRSTDKVLQRVENYLKTTGYSVVPLNTSACSNNRKGALLDNIVAVEISASPFATEILSESLMYTWVDVISSIGGQTGLWIGVSLISFVEIAELLFLLMCHFIKTIYQSILNHWKNLYERVFIRKTSTKL</sequence>
<evidence type="ECO:0000256" key="5">
    <source>
        <dbReference type="ARBA" id="ARBA00022989"/>
    </source>
</evidence>
<dbReference type="Pfam" id="PF00858">
    <property type="entry name" value="ASC"/>
    <property type="match status" value="1"/>
</dbReference>
<dbReference type="EMBL" id="CAJNOL010000109">
    <property type="protein sequence ID" value="CAF0853276.1"/>
    <property type="molecule type" value="Genomic_DNA"/>
</dbReference>
<reference evidence="14" key="1">
    <citation type="submission" date="2021-02" db="EMBL/GenBank/DDBJ databases">
        <authorList>
            <person name="Nowell W R."/>
        </authorList>
    </citation>
    <scope>NUCLEOTIDE SEQUENCE</scope>
</reference>
<evidence type="ECO:0000313" key="14">
    <source>
        <dbReference type="EMBL" id="CAF0853276.1"/>
    </source>
</evidence>
<evidence type="ECO:0000256" key="8">
    <source>
        <dbReference type="ARBA" id="ARBA00023136"/>
    </source>
</evidence>
<keyword evidence="10 11" id="KW-0407">Ion channel</keyword>
<dbReference type="PRINTS" id="PR01078">
    <property type="entry name" value="AMINACHANNEL"/>
</dbReference>
<keyword evidence="6" id="KW-0915">Sodium</keyword>
<evidence type="ECO:0000256" key="3">
    <source>
        <dbReference type="ARBA" id="ARBA00022461"/>
    </source>
</evidence>
<evidence type="ECO:0000256" key="11">
    <source>
        <dbReference type="RuleBase" id="RU000679"/>
    </source>
</evidence>
<keyword evidence="5 12" id="KW-1133">Transmembrane helix</keyword>
<feature type="transmembrane region" description="Helical" evidence="12">
    <location>
        <begin position="50"/>
        <end position="70"/>
    </location>
</feature>
<accession>A0A813WJQ0</accession>
<name>A0A813WJQ0_9BILA</name>